<dbReference type="PANTHER" id="PTHR23022">
    <property type="entry name" value="TRANSPOSABLE ELEMENT-RELATED"/>
    <property type="match status" value="1"/>
</dbReference>
<dbReference type="HOGENOM" id="CLU_878743_0_0_1"/>
<dbReference type="EnsemblMetazoa" id="SMAR001345-RA">
    <property type="protein sequence ID" value="SMAR001345-PA"/>
    <property type="gene ID" value="SMAR001345"/>
</dbReference>
<dbReference type="EMBL" id="JH430455">
    <property type="status" value="NOT_ANNOTATED_CDS"/>
    <property type="molecule type" value="Genomic_DNA"/>
</dbReference>
<proteinExistence type="predicted"/>
<dbReference type="Pfam" id="PF13358">
    <property type="entry name" value="DDE_3"/>
    <property type="match status" value="1"/>
</dbReference>
<dbReference type="InterPro" id="IPR052338">
    <property type="entry name" value="Transposase_5"/>
</dbReference>
<sequence length="317" mass="36616">CPKDNSKTTGPTWPTWKSSTKKELLTGNHRDTRREFAQQNLNRDWSNVVFSDETSVCVGSGRVYVRRPVVDAYDPAFVLAKKKSGRFNVNVWGWMSQRGLGQLCRLTGCLNSRLYIEILDTALLPSARQRFGAEPWVFQHDKAPPHTSNETRNWMAQHMQHIEILQWPAKGADMNPIENIWAVLKSKLQEKEMARNPDELWVQIREIWQEMALDPQLVPKMPLPDIAIQFGCHIKTVRRWAHRWQHENNVDRRAGSGRPSKTNEEEDEQVIMHSLAHPFDGSSKIKAELQLPVAPRTIRRRLGQHGLHGRVAQKKSY</sequence>
<dbReference type="Gene3D" id="3.30.420.10">
    <property type="entry name" value="Ribonuclease H-like superfamily/Ribonuclease H"/>
    <property type="match status" value="1"/>
</dbReference>
<dbReference type="GO" id="GO:0003676">
    <property type="term" value="F:nucleic acid binding"/>
    <property type="evidence" value="ECO:0007669"/>
    <property type="project" value="InterPro"/>
</dbReference>
<name>T1IKA5_STRMM</name>
<feature type="domain" description="Tc1-like transposase DDE" evidence="3">
    <location>
        <begin position="48"/>
        <end position="200"/>
    </location>
</feature>
<dbReference type="InterPro" id="IPR009057">
    <property type="entry name" value="Homeodomain-like_sf"/>
</dbReference>
<comment type="subcellular location">
    <subcellularLocation>
        <location evidence="1">Nucleus</location>
    </subcellularLocation>
</comment>
<organism evidence="4 5">
    <name type="scientific">Strigamia maritima</name>
    <name type="common">European centipede</name>
    <name type="synonym">Geophilus maritimus</name>
    <dbReference type="NCBI Taxonomy" id="126957"/>
    <lineage>
        <taxon>Eukaryota</taxon>
        <taxon>Metazoa</taxon>
        <taxon>Ecdysozoa</taxon>
        <taxon>Arthropoda</taxon>
        <taxon>Myriapoda</taxon>
        <taxon>Chilopoda</taxon>
        <taxon>Pleurostigmophora</taxon>
        <taxon>Geophilomorpha</taxon>
        <taxon>Linotaeniidae</taxon>
        <taxon>Strigamia</taxon>
    </lineage>
</organism>
<evidence type="ECO:0000313" key="5">
    <source>
        <dbReference type="Proteomes" id="UP000014500"/>
    </source>
</evidence>
<protein>
    <recommendedName>
        <fullName evidence="3">Tc1-like transposase DDE domain-containing protein</fullName>
    </recommendedName>
</protein>
<dbReference type="AlphaFoldDB" id="T1IKA5"/>
<dbReference type="InterPro" id="IPR036397">
    <property type="entry name" value="RNaseH_sf"/>
</dbReference>
<evidence type="ECO:0000256" key="1">
    <source>
        <dbReference type="ARBA" id="ARBA00004123"/>
    </source>
</evidence>
<dbReference type="InterPro" id="IPR038717">
    <property type="entry name" value="Tc1-like_DDE_dom"/>
</dbReference>
<reference evidence="4" key="2">
    <citation type="submission" date="2015-02" db="UniProtKB">
        <authorList>
            <consortium name="EnsemblMetazoa"/>
        </authorList>
    </citation>
    <scope>IDENTIFICATION</scope>
</reference>
<evidence type="ECO:0000259" key="3">
    <source>
        <dbReference type="Pfam" id="PF13358"/>
    </source>
</evidence>
<reference evidence="5" key="1">
    <citation type="submission" date="2011-05" db="EMBL/GenBank/DDBJ databases">
        <authorList>
            <person name="Richards S.R."/>
            <person name="Qu J."/>
            <person name="Jiang H."/>
            <person name="Jhangiani S.N."/>
            <person name="Agravi P."/>
            <person name="Goodspeed R."/>
            <person name="Gross S."/>
            <person name="Mandapat C."/>
            <person name="Jackson L."/>
            <person name="Mathew T."/>
            <person name="Pu L."/>
            <person name="Thornton R."/>
            <person name="Saada N."/>
            <person name="Wilczek-Boney K.B."/>
            <person name="Lee S."/>
            <person name="Kovar C."/>
            <person name="Wu Y."/>
            <person name="Scherer S.E."/>
            <person name="Worley K.C."/>
            <person name="Muzny D.M."/>
            <person name="Gibbs R."/>
        </authorList>
    </citation>
    <scope>NUCLEOTIDE SEQUENCE</scope>
    <source>
        <strain evidence="5">Brora</strain>
    </source>
</reference>
<dbReference type="eggNOG" id="ENOG502QUTZ">
    <property type="taxonomic scope" value="Eukaryota"/>
</dbReference>
<accession>T1IKA5</accession>
<dbReference type="GO" id="GO:0005634">
    <property type="term" value="C:nucleus"/>
    <property type="evidence" value="ECO:0007669"/>
    <property type="project" value="UniProtKB-SubCell"/>
</dbReference>
<dbReference type="Proteomes" id="UP000014500">
    <property type="component" value="Unassembled WGS sequence"/>
</dbReference>
<keyword evidence="5" id="KW-1185">Reference proteome</keyword>
<dbReference type="PhylomeDB" id="T1IKA5"/>
<dbReference type="STRING" id="126957.T1IKA5"/>
<evidence type="ECO:0000256" key="2">
    <source>
        <dbReference type="SAM" id="MobiDB-lite"/>
    </source>
</evidence>
<feature type="region of interest" description="Disordered" evidence="2">
    <location>
        <begin position="1"/>
        <end position="21"/>
    </location>
</feature>
<evidence type="ECO:0000313" key="4">
    <source>
        <dbReference type="EnsemblMetazoa" id="SMAR001345-PA"/>
    </source>
</evidence>
<dbReference type="Pfam" id="PF13384">
    <property type="entry name" value="HTH_23"/>
    <property type="match status" value="1"/>
</dbReference>
<dbReference type="PANTHER" id="PTHR23022:SF135">
    <property type="entry name" value="SI:DKEY-77F5.3"/>
    <property type="match status" value="1"/>
</dbReference>
<feature type="compositionally biased region" description="Polar residues" evidence="2">
    <location>
        <begin position="7"/>
        <end position="18"/>
    </location>
</feature>
<dbReference type="OMA" id="IENIWAV"/>
<dbReference type="SUPFAM" id="SSF46689">
    <property type="entry name" value="Homeodomain-like"/>
    <property type="match status" value="1"/>
</dbReference>